<dbReference type="Proteomes" id="UP001085076">
    <property type="component" value="Miscellaneous, Linkage group lg09"/>
</dbReference>
<dbReference type="EMBL" id="JAGGNH010000009">
    <property type="protein sequence ID" value="KAJ0963955.1"/>
    <property type="molecule type" value="Genomic_DNA"/>
</dbReference>
<dbReference type="Pfam" id="PF17177">
    <property type="entry name" value="PPR_long"/>
    <property type="match status" value="1"/>
</dbReference>
<keyword evidence="6" id="KW-1185">Reference proteome</keyword>
<evidence type="ECO:0000256" key="3">
    <source>
        <dbReference type="PROSITE-ProRule" id="PRU00708"/>
    </source>
</evidence>
<feature type="domain" description="PROP1-like PPR" evidence="4">
    <location>
        <begin position="134"/>
        <end position="294"/>
    </location>
</feature>
<dbReference type="Pfam" id="PF13041">
    <property type="entry name" value="PPR_2"/>
    <property type="match status" value="2"/>
</dbReference>
<feature type="repeat" description="PPR" evidence="3">
    <location>
        <begin position="122"/>
        <end position="156"/>
    </location>
</feature>
<dbReference type="NCBIfam" id="TIGR00756">
    <property type="entry name" value="PPR"/>
    <property type="match status" value="8"/>
</dbReference>
<protein>
    <recommendedName>
        <fullName evidence="4">PROP1-like PPR domain-containing protein</fullName>
    </recommendedName>
</protein>
<dbReference type="InterPro" id="IPR002885">
    <property type="entry name" value="PPR_rpt"/>
</dbReference>
<comment type="similarity">
    <text evidence="1">Belongs to the PPR family. P subfamily.</text>
</comment>
<evidence type="ECO:0000259" key="4">
    <source>
        <dbReference type="Pfam" id="PF17177"/>
    </source>
</evidence>
<feature type="repeat" description="PPR" evidence="3">
    <location>
        <begin position="471"/>
        <end position="505"/>
    </location>
</feature>
<dbReference type="OrthoDB" id="185373at2759"/>
<feature type="repeat" description="PPR" evidence="3">
    <location>
        <begin position="157"/>
        <end position="191"/>
    </location>
</feature>
<feature type="repeat" description="PPR" evidence="3">
    <location>
        <begin position="227"/>
        <end position="261"/>
    </location>
</feature>
<feature type="repeat" description="PPR" evidence="3">
    <location>
        <begin position="366"/>
        <end position="400"/>
    </location>
</feature>
<evidence type="ECO:0000313" key="5">
    <source>
        <dbReference type="EMBL" id="KAJ0963955.1"/>
    </source>
</evidence>
<feature type="repeat" description="PPR" evidence="3">
    <location>
        <begin position="296"/>
        <end position="330"/>
    </location>
</feature>
<feature type="repeat" description="PPR" evidence="3">
    <location>
        <begin position="331"/>
        <end position="365"/>
    </location>
</feature>
<dbReference type="InterPro" id="IPR050872">
    <property type="entry name" value="PPR_P_subfamily"/>
</dbReference>
<dbReference type="Gene3D" id="1.25.40.10">
    <property type="entry name" value="Tetratricopeptide repeat domain"/>
    <property type="match status" value="4"/>
</dbReference>
<keyword evidence="2" id="KW-0677">Repeat</keyword>
<evidence type="ECO:0000313" key="6">
    <source>
        <dbReference type="Proteomes" id="UP001085076"/>
    </source>
</evidence>
<accession>A0A9D5C078</accession>
<dbReference type="AlphaFoldDB" id="A0A9D5C078"/>
<dbReference type="PROSITE" id="PS51375">
    <property type="entry name" value="PPR"/>
    <property type="match status" value="10"/>
</dbReference>
<organism evidence="5 6">
    <name type="scientific">Dioscorea zingiberensis</name>
    <dbReference type="NCBI Taxonomy" id="325984"/>
    <lineage>
        <taxon>Eukaryota</taxon>
        <taxon>Viridiplantae</taxon>
        <taxon>Streptophyta</taxon>
        <taxon>Embryophyta</taxon>
        <taxon>Tracheophyta</taxon>
        <taxon>Spermatophyta</taxon>
        <taxon>Magnoliopsida</taxon>
        <taxon>Liliopsida</taxon>
        <taxon>Dioscoreales</taxon>
        <taxon>Dioscoreaceae</taxon>
        <taxon>Dioscorea</taxon>
    </lineage>
</organism>
<dbReference type="PANTHER" id="PTHR46128:SF335">
    <property type="entry name" value="PENTACOTRIPEPTIDE-REPEAT REGION OF PRORP DOMAIN-CONTAINING PROTEIN"/>
    <property type="match status" value="1"/>
</dbReference>
<comment type="caution">
    <text evidence="5">The sequence shown here is derived from an EMBL/GenBank/DDBJ whole genome shotgun (WGS) entry which is preliminary data.</text>
</comment>
<feature type="repeat" description="PPR" evidence="3">
    <location>
        <begin position="262"/>
        <end position="292"/>
    </location>
</feature>
<proteinExistence type="inferred from homology"/>
<sequence>MRNETAFIHCVCANIVKGNWINLLKPQINNLFTTSIVNQILLHLSSITTNPSLSWTFFKCLQSLPHYHHSLLPTWTMLHLLTRHKHFNAARQLLDQMALREFLSSPSVLSSLLSSHTDRSSNAQILSWLVILYSRSKMIRDALQVFEQMKVNSLVPHPHACSALLNALAKARLTASAWRVFDEMLRVGVVPNAHIFNVMIHVCYKSGEVRKAEELVNEMRRKGVSPDLFSFNSLIALYCKKSMHYEALAVQERMEREGIHLDIVTYNCLIHGYCREGRMQEARRLFKDIKGAVLPNQVTYTTLIDGYCRVNDLNEALKLREEMELKGLYPGVVTYNSLIRKLCKEGKMKAANDLLNEMDERKVEPDNITCNTLINAYCKMGNMSFAWKLRNKMLESGLVLDQFTYKALIHGFCKVQEMDEAKQVLFEMLDAGFSPNYSTFSWLVDGYCNQRNEAAALGIPDDFIRKGLCIEKSVYRAIIRRFCKRGLVDWAQKAFMSMQGKGISGDSIVYLSLAFVYLNTGKPIAASEMLDDMVKKQLKITARIYNCLNASYADSYGILRARVNLNEELLGRNVVFESSLPDYKKEILPWRFLLKMYIDSKEEEFEVICKLEDMCLATDKDFWPLFSNIIYYWAKKKDERDELVGSFSTMQRKINFVMMDVELDS</sequence>
<reference evidence="5" key="2">
    <citation type="journal article" date="2022" name="Hortic Res">
        <title>The genome of Dioscorea zingiberensis sheds light on the biosynthesis, origin and evolution of the medicinally important diosgenin saponins.</title>
        <authorList>
            <person name="Li Y."/>
            <person name="Tan C."/>
            <person name="Li Z."/>
            <person name="Guo J."/>
            <person name="Li S."/>
            <person name="Chen X."/>
            <person name="Wang C."/>
            <person name="Dai X."/>
            <person name="Yang H."/>
            <person name="Song W."/>
            <person name="Hou L."/>
            <person name="Xu J."/>
            <person name="Tong Z."/>
            <person name="Xu A."/>
            <person name="Yuan X."/>
            <person name="Wang W."/>
            <person name="Yang Q."/>
            <person name="Chen L."/>
            <person name="Sun Z."/>
            <person name="Wang K."/>
            <person name="Pan B."/>
            <person name="Chen J."/>
            <person name="Bao Y."/>
            <person name="Liu F."/>
            <person name="Qi X."/>
            <person name="Gang D.R."/>
            <person name="Wen J."/>
            <person name="Li J."/>
        </authorList>
    </citation>
    <scope>NUCLEOTIDE SEQUENCE</scope>
    <source>
        <strain evidence="5">Dzin_1.0</strain>
    </source>
</reference>
<dbReference type="InterPro" id="IPR011990">
    <property type="entry name" value="TPR-like_helical_dom_sf"/>
</dbReference>
<name>A0A9D5C078_9LILI</name>
<evidence type="ECO:0000256" key="1">
    <source>
        <dbReference type="ARBA" id="ARBA00007626"/>
    </source>
</evidence>
<feature type="repeat" description="PPR" evidence="3">
    <location>
        <begin position="401"/>
        <end position="435"/>
    </location>
</feature>
<gene>
    <name evidence="5" type="ORF">J5N97_029077</name>
</gene>
<dbReference type="InterPro" id="IPR033443">
    <property type="entry name" value="PROP1-like_PPR_dom"/>
</dbReference>
<feature type="repeat" description="PPR" evidence="3">
    <location>
        <begin position="192"/>
        <end position="226"/>
    </location>
</feature>
<dbReference type="PANTHER" id="PTHR46128">
    <property type="entry name" value="MITOCHONDRIAL GROUP I INTRON SPLICING FACTOR CCM1"/>
    <property type="match status" value="1"/>
</dbReference>
<evidence type="ECO:0000256" key="2">
    <source>
        <dbReference type="ARBA" id="ARBA00022737"/>
    </source>
</evidence>
<dbReference type="FunFam" id="1.25.40.10:FF:000558">
    <property type="entry name" value="Pentatricopeptide repeat-containing protein At5g39710"/>
    <property type="match status" value="1"/>
</dbReference>
<reference evidence="5" key="1">
    <citation type="submission" date="2021-03" db="EMBL/GenBank/DDBJ databases">
        <authorList>
            <person name="Li Z."/>
            <person name="Yang C."/>
        </authorList>
    </citation>
    <scope>NUCLEOTIDE SEQUENCE</scope>
    <source>
        <strain evidence="5">Dzin_1.0</strain>
        <tissue evidence="5">Leaf</tissue>
    </source>
</reference>
<dbReference type="Pfam" id="PF01535">
    <property type="entry name" value="PPR"/>
    <property type="match status" value="1"/>
</dbReference>